<dbReference type="OrthoDB" id="8194935at2759"/>
<dbReference type="Gene3D" id="3.10.10.10">
    <property type="entry name" value="HIV Type 1 Reverse Transcriptase, subunit A, domain 1"/>
    <property type="match status" value="1"/>
</dbReference>
<dbReference type="CDD" id="cd00303">
    <property type="entry name" value="retropepsin_like"/>
    <property type="match status" value="1"/>
</dbReference>
<feature type="region of interest" description="Disordered" evidence="1">
    <location>
        <begin position="1862"/>
        <end position="1897"/>
    </location>
</feature>
<accession>A0A7E5W842</accession>
<dbReference type="GO" id="GO:0003676">
    <property type="term" value="F:nucleic acid binding"/>
    <property type="evidence" value="ECO:0007669"/>
    <property type="project" value="InterPro"/>
</dbReference>
<dbReference type="GeneID" id="113500286"/>
<dbReference type="Proteomes" id="UP000322000">
    <property type="component" value="Chromosome 13"/>
</dbReference>
<evidence type="ECO:0000259" key="3">
    <source>
        <dbReference type="Pfam" id="PF03184"/>
    </source>
</evidence>
<dbReference type="InterPro" id="IPR000477">
    <property type="entry name" value="RT_dom"/>
</dbReference>
<evidence type="ECO:0000313" key="5">
    <source>
        <dbReference type="RefSeq" id="XP_026736810.1"/>
    </source>
</evidence>
<dbReference type="KEGG" id="tnl:113500286"/>
<proteinExistence type="predicted"/>
<evidence type="ECO:0000259" key="2">
    <source>
        <dbReference type="Pfam" id="PF00078"/>
    </source>
</evidence>
<dbReference type="GO" id="GO:0071897">
    <property type="term" value="P:DNA biosynthetic process"/>
    <property type="evidence" value="ECO:0007669"/>
    <property type="project" value="UniProtKB-ARBA"/>
</dbReference>
<dbReference type="InterPro" id="IPR008042">
    <property type="entry name" value="Retrotrans_Pao"/>
</dbReference>
<evidence type="ECO:0000256" key="1">
    <source>
        <dbReference type="SAM" id="MobiDB-lite"/>
    </source>
</evidence>
<dbReference type="Pfam" id="PF00078">
    <property type="entry name" value="RVT_1"/>
    <property type="match status" value="1"/>
</dbReference>
<sequence length="2067" mass="234072">MEGYKLKLLRSKSEVIFQRLTKLYDQSKKVVCTADTRSTENFMADSEMLDEMRHEFISFVDNINQLNMEINPDYEPDFNDLVSFEDIYTRIKRVRNNINSAKQQHNIPTTSSQPVKSIVKLPPIVIPSFDGKPENWPMFYESFKANIHNNPQLSDSQRVQYLIGKLTHNALQIVAGIVPTGETYSIIWNSLVKKYQDKRSLGTFYLNNIFELKNCFHSANSLNSFIEKFSASIAAIKQLDIPDLTDFILLHFAIKRLDIQTVQSFELSVRDTEIPTCEELISFVQDQVKILERSGNNNNFSQNRNSSSISNKNQNISKFDSKSRTLISHNNQITKTAPCVRCNSTEHLLFNCRQFKEISSPQERYEFIKSKNCCVNCLSSSHSVKACNSRHVCNFCQKKHHTLLHFNNNNLPNNNSTVQLHTFTRQDNKHNSQVYGAPVTYSQPSVDDAKVGFAMNASSQQSVAGVSAPYVSDGVSPAAMISRKNNESNQTCTTILLSTAQVYAYHKYNNKKIIRLLLDNGSQNNLITLKCCKLLNLPVIPLYNSSLRGVGLSSRPIHGYVYLTIESRVSSNKYYIHALVVDCITEKLPAFQINSREFDCLNKVPLADLTWNIPGNIDMVIGAQLFPYIYLGDRLNSNASAPPAFLTTFDNILMGDFPSSFMENNCPASFAAITLSNMESCLHKFWELEEIPNKRFMSPDETECENLFTGSVTRDTDGRYTVSLPFSRNPADLGNSRSVAHRRFLALERKLKHTPAIREDYNKVIADYLQNGYLSEVSSTDNESDGYYIPHHAVIRQDKVTTKLRIVLDASAKTHTGLSLNDVLHSGPNLQADLFLLLLDFRLYPIALTADIKQMYLQINLLESQRKYVKILFRFNENEKLRTFHFNRVPFGLKSSPFLAMRTVRQLATDEGNRFPDAASIAQSKLYMDDLVTSVSDEGSAICLAKELITLFKSGCFDLVKWASNSSALLDSLPHSHLAPVNFSDDASNNLKILGLSWIHHEDVFLLTTSCVDDKCTKRTILSFIARLFDVLGLVSPVIVYAKLLIKDLWISKVDWDDTPPEHIVKCFSNLVKELPLLSKIKIPRHIGVHNNCTVNLVAFCDASLKAYGCVIYLHITDEVGNIVVRLLCSKSKVSPVKISTLARLELCAAVLMSRLVRIVLDTYRARTTISGVYTFSDSTIALSWVHSFPHKWSIFVSNRIAQFQENLNPQNIYHVSGAENPCDCLSRGLLPSQLIDHDPWWNGPTWMRSPPDMWPIQSVSITSCEQLPEFKSNTLTTTVQNTPPILYERFKCISSWNKLLRVIVYVLRFVKKLPLSKVIVASDLNIAEKTILRSVQKVHFQTEIDRLKKNDLPSKHFRHLCPFIDEDGILRIEGRLSKSDLPFECKHPVLLPKRDHVVDLLIDYHHKLNLHTGASLLMSILRQRYWILSARNIIRKRVHQESSLADYLKTSAKMCHGLTTKQVRELAYQYAVRLELSSTPSSWNENNMASLDWLKGFLKRNDSLSVRKPENTSLARTTSFNRHNVQNFFCNLEKCYLKHEFPANMIWNLDETGCTTVTNTPKIVAQAGAKRVGQISSTERGSLVTMLAFANAAGGSIPPVFIFPRVRFKEHMLESGPTGALGLANLSGCITEECFLKALKHFVGFVKPTAESPALIVLDNHNTHITINVVLYARTNNLIILTFPPHCSHRLQPLDLTVFGPFKARYRASMNDWMTSNPGETVTIYNVAQFARDAFYAAFSMNNITSGFKNSGIWPINKNIFTDEDFLPAFVTDRPEPLPNSTDCDENSSNEEELQHVPYPIEPNLDFNKRIVSPSILDDTQTAFCFENEPQLEVFYTGEPQPEPSNLNTLQAERCNTEQSNAKASNFSNPPITPETIRPYPKAPPRKSIGRQRKGKTTIITETPEKDRLLLENMLDILKKNTPKADKQNLKHVKQIFKCNLKDQESKRTKGKGKAKKNKIESNKSVKTSQKKKPSRKFVASSSSDDSSVNMATDSDSIDNISETEEVCPRLRNRSLRNDKTGDDNQCNVWKHNAQIANLTARGKITVNALYKPRTLILRLAAILVT</sequence>
<feature type="region of interest" description="Disordered" evidence="1">
    <location>
        <begin position="295"/>
        <end position="315"/>
    </location>
</feature>
<dbReference type="Pfam" id="PF05380">
    <property type="entry name" value="Peptidase_A17"/>
    <property type="match status" value="1"/>
</dbReference>
<organism evidence="4 5">
    <name type="scientific">Trichoplusia ni</name>
    <name type="common">Cabbage looper</name>
    <dbReference type="NCBI Taxonomy" id="7111"/>
    <lineage>
        <taxon>Eukaryota</taxon>
        <taxon>Metazoa</taxon>
        <taxon>Ecdysozoa</taxon>
        <taxon>Arthropoda</taxon>
        <taxon>Hexapoda</taxon>
        <taxon>Insecta</taxon>
        <taxon>Pterygota</taxon>
        <taxon>Neoptera</taxon>
        <taxon>Endopterygota</taxon>
        <taxon>Lepidoptera</taxon>
        <taxon>Glossata</taxon>
        <taxon>Ditrysia</taxon>
        <taxon>Noctuoidea</taxon>
        <taxon>Noctuidae</taxon>
        <taxon>Plusiinae</taxon>
        <taxon>Trichoplusia</taxon>
    </lineage>
</organism>
<keyword evidence="4" id="KW-1185">Reference proteome</keyword>
<dbReference type="RefSeq" id="XP_026736810.1">
    <property type="nucleotide sequence ID" value="XM_026881009.1"/>
</dbReference>
<feature type="compositionally biased region" description="Polar residues" evidence="1">
    <location>
        <begin position="1862"/>
        <end position="1871"/>
    </location>
</feature>
<dbReference type="InterPro" id="IPR043128">
    <property type="entry name" value="Rev_trsase/Diguanyl_cyclase"/>
</dbReference>
<feature type="domain" description="Reverse transcriptase" evidence="2">
    <location>
        <begin position="845"/>
        <end position="950"/>
    </location>
</feature>
<feature type="domain" description="DDE-1" evidence="3">
    <location>
        <begin position="1625"/>
        <end position="1749"/>
    </location>
</feature>
<protein>
    <submittedName>
        <fullName evidence="5">Uncharacterized protein LOC113500286</fullName>
    </submittedName>
</protein>
<feature type="region of interest" description="Disordered" evidence="1">
    <location>
        <begin position="1945"/>
        <end position="1997"/>
    </location>
</feature>
<dbReference type="Gene3D" id="3.30.70.270">
    <property type="match status" value="1"/>
</dbReference>
<dbReference type="PANTHER" id="PTHR47331">
    <property type="entry name" value="PHD-TYPE DOMAIN-CONTAINING PROTEIN"/>
    <property type="match status" value="1"/>
</dbReference>
<feature type="compositionally biased region" description="Basic residues" evidence="1">
    <location>
        <begin position="1885"/>
        <end position="1897"/>
    </location>
</feature>
<evidence type="ECO:0000313" key="4">
    <source>
        <dbReference type="Proteomes" id="UP000322000"/>
    </source>
</evidence>
<dbReference type="InterPro" id="IPR004875">
    <property type="entry name" value="DDE_SF_endonuclease_dom"/>
</dbReference>
<dbReference type="InterPro" id="IPR043502">
    <property type="entry name" value="DNA/RNA_pol_sf"/>
</dbReference>
<reference evidence="5" key="1">
    <citation type="submission" date="2025-08" db="UniProtKB">
        <authorList>
            <consortium name="RefSeq"/>
        </authorList>
    </citation>
    <scope>IDENTIFICATION</scope>
</reference>
<dbReference type="Pfam" id="PF03184">
    <property type="entry name" value="DDE_1"/>
    <property type="match status" value="1"/>
</dbReference>
<gene>
    <name evidence="5" type="primary">LOC113500286</name>
</gene>
<dbReference type="InterPro" id="IPR005312">
    <property type="entry name" value="DUF1759"/>
</dbReference>
<name>A0A7E5W842_TRINI</name>
<dbReference type="Pfam" id="PF03564">
    <property type="entry name" value="DUF1759"/>
    <property type="match status" value="1"/>
</dbReference>
<dbReference type="PANTHER" id="PTHR47331:SF5">
    <property type="entry name" value="RIBONUCLEASE H"/>
    <property type="match status" value="1"/>
</dbReference>
<dbReference type="InParanoid" id="A0A7E5W842"/>
<dbReference type="SUPFAM" id="SSF56672">
    <property type="entry name" value="DNA/RNA polymerases"/>
    <property type="match status" value="1"/>
</dbReference>